<keyword evidence="7" id="KW-1185">Reference proteome</keyword>
<keyword evidence="4 5" id="KW-0732">Signal</keyword>
<accession>A0A225V1K5</accession>
<gene>
    <name evidence="6" type="ORF">PHMEG_00030221</name>
</gene>
<comment type="caution">
    <text evidence="6">The sequence shown here is derived from an EMBL/GenBank/DDBJ whole genome shotgun (WGS) entry which is preliminary data.</text>
</comment>
<name>A0A225V1K5_9STRA</name>
<dbReference type="AlphaFoldDB" id="A0A225V1K5"/>
<evidence type="ECO:0000256" key="1">
    <source>
        <dbReference type="ARBA" id="ARBA00004613"/>
    </source>
</evidence>
<dbReference type="Proteomes" id="UP000198211">
    <property type="component" value="Unassembled WGS sequence"/>
</dbReference>
<organism evidence="6 7">
    <name type="scientific">Phytophthora megakarya</name>
    <dbReference type="NCBI Taxonomy" id="4795"/>
    <lineage>
        <taxon>Eukaryota</taxon>
        <taxon>Sar</taxon>
        <taxon>Stramenopiles</taxon>
        <taxon>Oomycota</taxon>
        <taxon>Peronosporomycetes</taxon>
        <taxon>Peronosporales</taxon>
        <taxon>Peronosporaceae</taxon>
        <taxon>Phytophthora</taxon>
    </lineage>
</organism>
<feature type="chain" id="PRO_5044963658" description="RxLR effector protein" evidence="5">
    <location>
        <begin position="21"/>
        <end position="125"/>
    </location>
</feature>
<dbReference type="EMBL" id="NBNE01008979">
    <property type="protein sequence ID" value="OWY98888.1"/>
    <property type="molecule type" value="Genomic_DNA"/>
</dbReference>
<feature type="signal peptide" evidence="5">
    <location>
        <begin position="1"/>
        <end position="20"/>
    </location>
</feature>
<keyword evidence="3 5" id="KW-0964">Secreted</keyword>
<comment type="similarity">
    <text evidence="2 5">Belongs to the RxLR effector family.</text>
</comment>
<dbReference type="InterPro" id="IPR031825">
    <property type="entry name" value="RXLR"/>
</dbReference>
<dbReference type="OrthoDB" id="124927at2759"/>
<evidence type="ECO:0000256" key="5">
    <source>
        <dbReference type="RuleBase" id="RU367124"/>
    </source>
</evidence>
<evidence type="ECO:0000256" key="3">
    <source>
        <dbReference type="ARBA" id="ARBA00022525"/>
    </source>
</evidence>
<evidence type="ECO:0000313" key="7">
    <source>
        <dbReference type="Proteomes" id="UP000198211"/>
    </source>
</evidence>
<protein>
    <recommendedName>
        <fullName evidence="5">RxLR effector protein</fullName>
    </recommendedName>
</protein>
<sequence>MRVYCVIVLIGGLLINNTEARSSSKQIKATKADFLDAPQWTSSFHDTKNTRSLRERNAIENYDEERALSSVTALFKKLGGKLKRLAVYNYWIFTNKKPADVVKNDYYKGYWNFYYNRMVRGGKYA</sequence>
<reference evidence="7" key="1">
    <citation type="submission" date="2017-03" db="EMBL/GenBank/DDBJ databases">
        <title>Phytopthora megakarya and P. palmivora, two closely related causual agents of cacao black pod achieved similar genome size and gene model numbers by different mechanisms.</title>
        <authorList>
            <person name="Ali S."/>
            <person name="Shao J."/>
            <person name="Larry D.J."/>
            <person name="Kronmiller B."/>
            <person name="Shen D."/>
            <person name="Strem M.D."/>
            <person name="Melnick R.L."/>
            <person name="Guiltinan M.J."/>
            <person name="Tyler B.M."/>
            <person name="Meinhardt L.W."/>
            <person name="Bailey B.A."/>
        </authorList>
    </citation>
    <scope>NUCLEOTIDE SEQUENCE [LARGE SCALE GENOMIC DNA]</scope>
    <source>
        <strain evidence="7">zdho120</strain>
    </source>
</reference>
<comment type="function">
    <text evidence="5">Effector that suppresses plant defense responses during pathogen infection.</text>
</comment>
<evidence type="ECO:0000256" key="2">
    <source>
        <dbReference type="ARBA" id="ARBA00010400"/>
    </source>
</evidence>
<proteinExistence type="inferred from homology"/>
<evidence type="ECO:0000313" key="6">
    <source>
        <dbReference type="EMBL" id="OWY98888.1"/>
    </source>
</evidence>
<comment type="subcellular location">
    <subcellularLocation>
        <location evidence="1 5">Secreted</location>
    </subcellularLocation>
</comment>
<comment type="domain">
    <text evidence="5">The RxLR-dEER motif acts to carry the protein into the host cell cytoplasm through binding to cell surface phosphatidylinositol-3-phosphate.</text>
</comment>
<dbReference type="Pfam" id="PF16810">
    <property type="entry name" value="RXLR"/>
    <property type="match status" value="1"/>
</dbReference>
<evidence type="ECO:0000256" key="4">
    <source>
        <dbReference type="ARBA" id="ARBA00022729"/>
    </source>
</evidence>